<keyword evidence="3" id="KW-1185">Reference proteome</keyword>
<sequence>MSAPPGPVFTGAIDTTRKVEDLKAICTALDLDSKGLKKPAILSLLQAHLFIDYRSWEEDARFAPLYEYRKKNPPKAPRAPGGSKPNKSSAGKMADDVAEKSKPQKPLTGANLKLHEQKVTMDPPPSFGPLSSKPKSKAADKMSVAEDQDNDLDLSSLSSKTSPVPSIHDEKGNEKGGEDNDLETGFPKDYYTEEPGFQ</sequence>
<evidence type="ECO:0000313" key="2">
    <source>
        <dbReference type="EMBL" id="KAJ7715580.1"/>
    </source>
</evidence>
<accession>A0AAD7H9C1</accession>
<proteinExistence type="predicted"/>
<comment type="caution">
    <text evidence="2">The sequence shown here is derived from an EMBL/GenBank/DDBJ whole genome shotgun (WGS) entry which is preliminary data.</text>
</comment>
<dbReference type="EMBL" id="JARJLG010000346">
    <property type="protein sequence ID" value="KAJ7715580.1"/>
    <property type="molecule type" value="Genomic_DNA"/>
</dbReference>
<organism evidence="2 3">
    <name type="scientific">Mycena maculata</name>
    <dbReference type="NCBI Taxonomy" id="230809"/>
    <lineage>
        <taxon>Eukaryota</taxon>
        <taxon>Fungi</taxon>
        <taxon>Dikarya</taxon>
        <taxon>Basidiomycota</taxon>
        <taxon>Agaricomycotina</taxon>
        <taxon>Agaricomycetes</taxon>
        <taxon>Agaricomycetidae</taxon>
        <taxon>Agaricales</taxon>
        <taxon>Marasmiineae</taxon>
        <taxon>Mycenaceae</taxon>
        <taxon>Mycena</taxon>
    </lineage>
</organism>
<evidence type="ECO:0000256" key="1">
    <source>
        <dbReference type="SAM" id="MobiDB-lite"/>
    </source>
</evidence>
<feature type="compositionally biased region" description="Basic and acidic residues" evidence="1">
    <location>
        <begin position="93"/>
        <end position="102"/>
    </location>
</feature>
<dbReference type="AlphaFoldDB" id="A0AAD7H9C1"/>
<gene>
    <name evidence="2" type="ORF">DFH07DRAFT_785592</name>
</gene>
<dbReference type="Proteomes" id="UP001215280">
    <property type="component" value="Unassembled WGS sequence"/>
</dbReference>
<protein>
    <submittedName>
        <fullName evidence="2">Uncharacterized protein</fullName>
    </submittedName>
</protein>
<reference evidence="2" key="1">
    <citation type="submission" date="2023-03" db="EMBL/GenBank/DDBJ databases">
        <title>Massive genome expansion in bonnet fungi (Mycena s.s.) driven by repeated elements and novel gene families across ecological guilds.</title>
        <authorList>
            <consortium name="Lawrence Berkeley National Laboratory"/>
            <person name="Harder C.B."/>
            <person name="Miyauchi S."/>
            <person name="Viragh M."/>
            <person name="Kuo A."/>
            <person name="Thoen E."/>
            <person name="Andreopoulos B."/>
            <person name="Lu D."/>
            <person name="Skrede I."/>
            <person name="Drula E."/>
            <person name="Henrissat B."/>
            <person name="Morin E."/>
            <person name="Kohler A."/>
            <person name="Barry K."/>
            <person name="LaButti K."/>
            <person name="Morin E."/>
            <person name="Salamov A."/>
            <person name="Lipzen A."/>
            <person name="Mereny Z."/>
            <person name="Hegedus B."/>
            <person name="Baldrian P."/>
            <person name="Stursova M."/>
            <person name="Weitz H."/>
            <person name="Taylor A."/>
            <person name="Grigoriev I.V."/>
            <person name="Nagy L.G."/>
            <person name="Martin F."/>
            <person name="Kauserud H."/>
        </authorList>
    </citation>
    <scope>NUCLEOTIDE SEQUENCE</scope>
    <source>
        <strain evidence="2">CBHHK188m</strain>
    </source>
</reference>
<name>A0AAD7H9C1_9AGAR</name>
<evidence type="ECO:0000313" key="3">
    <source>
        <dbReference type="Proteomes" id="UP001215280"/>
    </source>
</evidence>
<feature type="region of interest" description="Disordered" evidence="1">
    <location>
        <begin position="68"/>
        <end position="198"/>
    </location>
</feature>
<feature type="compositionally biased region" description="Basic and acidic residues" evidence="1">
    <location>
        <begin position="167"/>
        <end position="178"/>
    </location>
</feature>